<dbReference type="RefSeq" id="WP_303739652.1">
    <property type="nucleotide sequence ID" value="NZ_SUTK01000079.1"/>
</dbReference>
<evidence type="ECO:0000313" key="2">
    <source>
        <dbReference type="EMBL" id="MBE6502580.1"/>
    </source>
</evidence>
<reference evidence="2" key="1">
    <citation type="submission" date="2019-04" db="EMBL/GenBank/DDBJ databases">
        <title>Evolution of Biomass-Degrading Anaerobic Consortia Revealed by Metagenomics.</title>
        <authorList>
            <person name="Peng X."/>
        </authorList>
    </citation>
    <scope>NUCLEOTIDE SEQUENCE</scope>
    <source>
        <strain evidence="2">SIG18</strain>
    </source>
</reference>
<feature type="transmembrane region" description="Helical" evidence="1">
    <location>
        <begin position="6"/>
        <end position="28"/>
    </location>
</feature>
<dbReference type="AlphaFoldDB" id="A0A8T3VCK0"/>
<dbReference type="Proteomes" id="UP000783037">
    <property type="component" value="Unassembled WGS sequence"/>
</dbReference>
<keyword evidence="1" id="KW-0472">Membrane</keyword>
<keyword evidence="1" id="KW-1133">Transmembrane helix</keyword>
<evidence type="ECO:0000313" key="3">
    <source>
        <dbReference type="Proteomes" id="UP000783037"/>
    </source>
</evidence>
<name>A0A8T3VCK0_9EURY</name>
<protein>
    <recommendedName>
        <fullName evidence="4">DUF4825 domain-containing protein</fullName>
    </recommendedName>
</protein>
<organism evidence="2 3">
    <name type="scientific">Methanobrevibacter thaueri</name>
    <dbReference type="NCBI Taxonomy" id="190975"/>
    <lineage>
        <taxon>Archaea</taxon>
        <taxon>Methanobacteriati</taxon>
        <taxon>Methanobacteriota</taxon>
        <taxon>Methanomada group</taxon>
        <taxon>Methanobacteria</taxon>
        <taxon>Methanobacteriales</taxon>
        <taxon>Methanobacteriaceae</taxon>
        <taxon>Methanobrevibacter</taxon>
    </lineage>
</organism>
<accession>A0A8T3VCK0</accession>
<gene>
    <name evidence="2" type="ORF">E7Z79_09120</name>
</gene>
<dbReference type="EMBL" id="SUTK01000079">
    <property type="protein sequence ID" value="MBE6502580.1"/>
    <property type="molecule type" value="Genomic_DNA"/>
</dbReference>
<evidence type="ECO:0000256" key="1">
    <source>
        <dbReference type="SAM" id="Phobius"/>
    </source>
</evidence>
<proteinExistence type="predicted"/>
<keyword evidence="1" id="KW-0812">Transmembrane</keyword>
<evidence type="ECO:0008006" key="4">
    <source>
        <dbReference type="Google" id="ProtNLM"/>
    </source>
</evidence>
<sequence>METKNIIIIAVVVVIIAILGVIFATGMLNGNEKTAGVTTPFKTEFMEGTFAGNVSLVNDSEEFMHSYEDKENKITYNISTVDDSDALMDIYYVQGVMNPEKRSFNDNDWNIYFTQAVQGNDSNSSDKPMNIIICQSQGEKQGYLIYMIIDAKSKVNATLNTYGESYTDFVEPLLNSITLKESNNVPKIYEEFGLTEDQFAEQMDLIKQYKAGNTSALQQEQEAVVE</sequence>
<comment type="caution">
    <text evidence="2">The sequence shown here is derived from an EMBL/GenBank/DDBJ whole genome shotgun (WGS) entry which is preliminary data.</text>
</comment>